<evidence type="ECO:0000256" key="4">
    <source>
        <dbReference type="ARBA" id="ARBA00022825"/>
    </source>
</evidence>
<reference evidence="8 9" key="1">
    <citation type="journal article" date="2018" name="Emerg. Microbes Infect.">
        <title>Genomic analysis of oral Campylobacter concisus strains identified a potential bacterial molecular marker associated with active Crohn's disease.</title>
        <authorList>
            <person name="Liu F."/>
            <person name="Ma R."/>
            <person name="Tay C.Y.A."/>
            <person name="Octavia S."/>
            <person name="Lan R."/>
            <person name="Chung H.K.L."/>
            <person name="Riordan S.M."/>
            <person name="Grimm M.C."/>
            <person name="Leong R.W."/>
            <person name="Tanaka M.M."/>
            <person name="Connor S."/>
            <person name="Zhang L."/>
        </authorList>
    </citation>
    <scope>NUCLEOTIDE SEQUENCE [LARGE SCALE GENOMIC DNA]</scope>
    <source>
        <strain evidence="8 9">P2CDO4</strain>
    </source>
</reference>
<accession>A0A2R4NYA5</accession>
<evidence type="ECO:0000256" key="3">
    <source>
        <dbReference type="ARBA" id="ARBA00022801"/>
    </source>
</evidence>
<evidence type="ECO:0000313" key="8">
    <source>
        <dbReference type="EMBL" id="AVX43404.1"/>
    </source>
</evidence>
<dbReference type="GO" id="GO:0004252">
    <property type="term" value="F:serine-type endopeptidase activity"/>
    <property type="evidence" value="ECO:0007669"/>
    <property type="project" value="UniProtKB-EC"/>
</dbReference>
<dbReference type="InterPro" id="IPR023562">
    <property type="entry name" value="ClpP/TepA"/>
</dbReference>
<dbReference type="InterPro" id="IPR001907">
    <property type="entry name" value="ClpP"/>
</dbReference>
<dbReference type="GO" id="GO:0009368">
    <property type="term" value="C:endopeptidase Clp complex"/>
    <property type="evidence" value="ECO:0007669"/>
    <property type="project" value="TreeGrafter"/>
</dbReference>
<evidence type="ECO:0000256" key="6">
    <source>
        <dbReference type="PROSITE-ProRule" id="PRU10086"/>
    </source>
</evidence>
<name>A0A2R4NYA5_9BACT</name>
<protein>
    <recommendedName>
        <fullName evidence="7">ATP-dependent Clp protease proteolytic subunit</fullName>
    </recommendedName>
</protein>
<dbReference type="PROSITE" id="PS00382">
    <property type="entry name" value="CLP_PROTEASE_HIS"/>
    <property type="match status" value="1"/>
</dbReference>
<evidence type="ECO:0000256" key="5">
    <source>
        <dbReference type="ARBA" id="ARBA00034021"/>
    </source>
</evidence>
<dbReference type="PRINTS" id="PR00127">
    <property type="entry name" value="CLPPROTEASEP"/>
</dbReference>
<keyword evidence="3 8" id="KW-0378">Hydrolase</keyword>
<comment type="catalytic activity">
    <reaction evidence="5 6">
        <text>Hydrolysis of proteins to small peptides in the presence of ATP and magnesium. alpha-casein is the usual test substrate. In the absence of ATP, only oligopeptides shorter than five residues are hydrolyzed (such as succinyl-Leu-Tyr-|-NHMec, and Leu-Tyr-Leu-|-Tyr-Trp, in which cleavage of the -Tyr-|-Leu- and -Tyr-|-Trp bonds also occurs).</text>
        <dbReference type="EC" id="3.4.21.92"/>
    </reaction>
</comment>
<dbReference type="EMBL" id="CP021642">
    <property type="protein sequence ID" value="AVX43404.1"/>
    <property type="molecule type" value="Genomic_DNA"/>
</dbReference>
<dbReference type="GO" id="GO:0006515">
    <property type="term" value="P:protein quality control for misfolded or incompletely synthesized proteins"/>
    <property type="evidence" value="ECO:0007669"/>
    <property type="project" value="TreeGrafter"/>
</dbReference>
<keyword evidence="4" id="KW-0720">Serine protease</keyword>
<dbReference type="Pfam" id="PF00574">
    <property type="entry name" value="CLP_protease"/>
    <property type="match status" value="1"/>
</dbReference>
<comment type="similarity">
    <text evidence="1 7">Belongs to the peptidase S14 family.</text>
</comment>
<keyword evidence="2 8" id="KW-0645">Protease</keyword>
<dbReference type="CDD" id="cd07017">
    <property type="entry name" value="S14_ClpP_2"/>
    <property type="match status" value="1"/>
</dbReference>
<dbReference type="InterPro" id="IPR033135">
    <property type="entry name" value="ClpP_His_AS"/>
</dbReference>
<dbReference type="SUPFAM" id="SSF52096">
    <property type="entry name" value="ClpP/crotonase"/>
    <property type="match status" value="1"/>
</dbReference>
<evidence type="ECO:0000256" key="7">
    <source>
        <dbReference type="RuleBase" id="RU003567"/>
    </source>
</evidence>
<dbReference type="Proteomes" id="UP000241854">
    <property type="component" value="Chromosome"/>
</dbReference>
<dbReference type="Gene3D" id="3.90.226.10">
    <property type="entry name" value="2-enoyl-CoA Hydratase, Chain A, domain 1"/>
    <property type="match status" value="1"/>
</dbReference>
<dbReference type="GO" id="GO:0004176">
    <property type="term" value="F:ATP-dependent peptidase activity"/>
    <property type="evidence" value="ECO:0007669"/>
    <property type="project" value="InterPro"/>
</dbReference>
<evidence type="ECO:0000256" key="2">
    <source>
        <dbReference type="ARBA" id="ARBA00022670"/>
    </source>
</evidence>
<gene>
    <name evidence="8" type="ORF">CCS77_0343</name>
</gene>
<feature type="active site" evidence="6">
    <location>
        <position position="134"/>
    </location>
</feature>
<dbReference type="PANTHER" id="PTHR10381">
    <property type="entry name" value="ATP-DEPENDENT CLP PROTEASE PROTEOLYTIC SUBUNIT"/>
    <property type="match status" value="1"/>
</dbReference>
<dbReference type="RefSeq" id="WP_236635285.1">
    <property type="nucleotide sequence ID" value="NZ_CP021642.1"/>
</dbReference>
<dbReference type="InterPro" id="IPR029045">
    <property type="entry name" value="ClpP/crotonase-like_dom_sf"/>
</dbReference>
<dbReference type="PANTHER" id="PTHR10381:SF11">
    <property type="entry name" value="ATP-DEPENDENT CLP PROTEASE PROTEOLYTIC SUBUNIT, MITOCHONDRIAL"/>
    <property type="match status" value="1"/>
</dbReference>
<evidence type="ECO:0000256" key="1">
    <source>
        <dbReference type="ARBA" id="ARBA00007039"/>
    </source>
</evidence>
<dbReference type="GO" id="GO:0051117">
    <property type="term" value="F:ATPase binding"/>
    <property type="evidence" value="ECO:0007669"/>
    <property type="project" value="TreeGrafter"/>
</dbReference>
<dbReference type="AlphaFoldDB" id="A0A2R4NYA5"/>
<proteinExistence type="inferred from homology"/>
<sequence length="207" mass="22920">MEFKDSSTILNFSHKNQKQEEKMAEFDKLNFADIHMSLLADRNIFLYGQIDQEICLTTQKTLLYLDSVDQSDINIYISGPGGSIYDGFGLIDFMKTIKSPINTFCVGLAASMSALIFLNGDKRYMLPNSSLMLHQPLGGASGQASDIELIANQILKIKSKVNEMIKANSNLKIAKIEQITDRDCYIDASSAIAYGLANEIISTNKGE</sequence>
<organism evidence="8 9">
    <name type="scientific">Campylobacter concisus</name>
    <dbReference type="NCBI Taxonomy" id="199"/>
    <lineage>
        <taxon>Bacteria</taxon>
        <taxon>Pseudomonadati</taxon>
        <taxon>Campylobacterota</taxon>
        <taxon>Epsilonproteobacteria</taxon>
        <taxon>Campylobacterales</taxon>
        <taxon>Campylobacteraceae</taxon>
        <taxon>Campylobacter</taxon>
    </lineage>
</organism>
<evidence type="ECO:0000313" key="9">
    <source>
        <dbReference type="Proteomes" id="UP000241854"/>
    </source>
</evidence>